<organism evidence="2 3">
    <name type="scientific">Hypsibius exemplaris</name>
    <name type="common">Freshwater tardigrade</name>
    <dbReference type="NCBI Taxonomy" id="2072580"/>
    <lineage>
        <taxon>Eukaryota</taxon>
        <taxon>Metazoa</taxon>
        <taxon>Ecdysozoa</taxon>
        <taxon>Tardigrada</taxon>
        <taxon>Eutardigrada</taxon>
        <taxon>Parachela</taxon>
        <taxon>Hypsibioidea</taxon>
        <taxon>Hypsibiidae</taxon>
        <taxon>Hypsibius</taxon>
    </lineage>
</organism>
<keyword evidence="1" id="KW-0472">Membrane</keyword>
<accession>A0A9X6NKS4</accession>
<keyword evidence="1" id="KW-1133">Transmembrane helix</keyword>
<feature type="transmembrane region" description="Helical" evidence="1">
    <location>
        <begin position="45"/>
        <end position="72"/>
    </location>
</feature>
<protein>
    <submittedName>
        <fullName evidence="2">Uncharacterized protein</fullName>
    </submittedName>
</protein>
<dbReference type="EMBL" id="MTYJ01000417">
    <property type="protein sequence ID" value="OWA54526.1"/>
    <property type="molecule type" value="Genomic_DNA"/>
</dbReference>
<evidence type="ECO:0000313" key="3">
    <source>
        <dbReference type="Proteomes" id="UP000192578"/>
    </source>
</evidence>
<proteinExistence type="predicted"/>
<name>A0A9X6NKS4_HYPEX</name>
<reference evidence="3" key="1">
    <citation type="submission" date="2017-01" db="EMBL/GenBank/DDBJ databases">
        <title>Comparative genomics of anhydrobiosis in the tardigrade Hypsibius dujardini.</title>
        <authorList>
            <person name="Yoshida Y."/>
            <person name="Koutsovoulos G."/>
            <person name="Laetsch D."/>
            <person name="Stevens L."/>
            <person name="Kumar S."/>
            <person name="Horikawa D."/>
            <person name="Ishino K."/>
            <person name="Komine S."/>
            <person name="Tomita M."/>
            <person name="Blaxter M."/>
            <person name="Arakawa K."/>
        </authorList>
    </citation>
    <scope>NUCLEOTIDE SEQUENCE [LARGE SCALE GENOMIC DNA]</scope>
    <source>
        <strain evidence="3">Z151</strain>
    </source>
</reference>
<keyword evidence="3" id="KW-1185">Reference proteome</keyword>
<sequence length="122" mass="13826">MEDTSNRSGPSLITKPHWRMRSAMRINRRDRRTVHRASWNGPQPFIAWAVLSRTSILYTATWGNLLTIIAIVRARCRLREASAPPTINSAALLYDGRRQPDSALIVFRAAIKNFTPNRAANV</sequence>
<dbReference type="AlphaFoldDB" id="A0A9X6NKS4"/>
<gene>
    <name evidence="2" type="ORF">BV898_18926</name>
</gene>
<comment type="caution">
    <text evidence="2">The sequence shown here is derived from an EMBL/GenBank/DDBJ whole genome shotgun (WGS) entry which is preliminary data.</text>
</comment>
<evidence type="ECO:0000313" key="2">
    <source>
        <dbReference type="EMBL" id="OWA54526.1"/>
    </source>
</evidence>
<dbReference type="Proteomes" id="UP000192578">
    <property type="component" value="Unassembled WGS sequence"/>
</dbReference>
<keyword evidence="1" id="KW-0812">Transmembrane</keyword>
<evidence type="ECO:0000256" key="1">
    <source>
        <dbReference type="SAM" id="Phobius"/>
    </source>
</evidence>